<keyword evidence="3" id="KW-1185">Reference proteome</keyword>
<dbReference type="AlphaFoldDB" id="A0A3N0V8H4"/>
<gene>
    <name evidence="2" type="ORF">ED208_11425</name>
</gene>
<feature type="signal peptide" evidence="1">
    <location>
        <begin position="1"/>
        <end position="22"/>
    </location>
</feature>
<evidence type="ECO:0000313" key="2">
    <source>
        <dbReference type="EMBL" id="ROH89019.1"/>
    </source>
</evidence>
<dbReference type="RefSeq" id="WP_123212041.1">
    <property type="nucleotide sequence ID" value="NZ_RJVO01000005.1"/>
</dbReference>
<protein>
    <recommendedName>
        <fullName evidence="4">PsbP C-terminal domain-containing protein</fullName>
    </recommendedName>
</protein>
<organism evidence="2 3">
    <name type="scientific">Stagnimonas aquatica</name>
    <dbReference type="NCBI Taxonomy" id="2689987"/>
    <lineage>
        <taxon>Bacteria</taxon>
        <taxon>Pseudomonadati</taxon>
        <taxon>Pseudomonadota</taxon>
        <taxon>Gammaproteobacteria</taxon>
        <taxon>Nevskiales</taxon>
        <taxon>Nevskiaceae</taxon>
        <taxon>Stagnimonas</taxon>
    </lineage>
</organism>
<dbReference type="Gene3D" id="3.40.1000.10">
    <property type="entry name" value="Mog1/PsbP, alpha/beta/alpha sandwich"/>
    <property type="match status" value="1"/>
</dbReference>
<sequence length="183" mass="20289">MRQPVRALLGLLLGVAAQAVGAEPAMTPVTGPGYALQLPAGWDLRRNATEVPLYARATAPGWEGVALAVNSQRLDDPASCLDGQTQRRLRALAEKATAFEQLEEHRLQLDGLPAYEYVLRYRLGERELSAYLLTVAGEGRWASALLSADPAHFELRRRELRQIVESLRPQRHDGPDYQPPKRS</sequence>
<comment type="caution">
    <text evidence="2">The sequence shown here is derived from an EMBL/GenBank/DDBJ whole genome shotgun (WGS) entry which is preliminary data.</text>
</comment>
<feature type="chain" id="PRO_5018042406" description="PsbP C-terminal domain-containing protein" evidence="1">
    <location>
        <begin position="23"/>
        <end position="183"/>
    </location>
</feature>
<keyword evidence="1" id="KW-0732">Signal</keyword>
<evidence type="ECO:0008006" key="4">
    <source>
        <dbReference type="Google" id="ProtNLM"/>
    </source>
</evidence>
<evidence type="ECO:0000313" key="3">
    <source>
        <dbReference type="Proteomes" id="UP000282106"/>
    </source>
</evidence>
<name>A0A3N0V8H4_9GAMM</name>
<reference evidence="2 3" key="1">
    <citation type="submission" date="2018-10" db="EMBL/GenBank/DDBJ databases">
        <authorList>
            <person name="Chen W.-M."/>
        </authorList>
    </citation>
    <scope>NUCLEOTIDE SEQUENCE [LARGE SCALE GENOMIC DNA]</scope>
    <source>
        <strain evidence="2 3">THS-13</strain>
    </source>
</reference>
<dbReference type="EMBL" id="RJVO01000005">
    <property type="protein sequence ID" value="ROH89019.1"/>
    <property type="molecule type" value="Genomic_DNA"/>
</dbReference>
<proteinExistence type="predicted"/>
<evidence type="ECO:0000256" key="1">
    <source>
        <dbReference type="SAM" id="SignalP"/>
    </source>
</evidence>
<dbReference type="InParanoid" id="A0A3N0V8H4"/>
<dbReference type="Proteomes" id="UP000282106">
    <property type="component" value="Unassembled WGS sequence"/>
</dbReference>
<accession>A0A3N0V8H4</accession>